<protein>
    <recommendedName>
        <fullName evidence="1">Formiminotransferase N-terminal subdomain domain-containing protein</fullName>
    </recommendedName>
</protein>
<dbReference type="EMBL" id="OZ035837">
    <property type="protein sequence ID" value="CAL1582646.1"/>
    <property type="molecule type" value="Genomic_DNA"/>
</dbReference>
<proteinExistence type="predicted"/>
<organism evidence="2 3">
    <name type="scientific">Knipowitschia caucasica</name>
    <name type="common">Caucasian dwarf goby</name>
    <name type="synonym">Pomatoschistus caucasicus</name>
    <dbReference type="NCBI Taxonomy" id="637954"/>
    <lineage>
        <taxon>Eukaryota</taxon>
        <taxon>Metazoa</taxon>
        <taxon>Chordata</taxon>
        <taxon>Craniata</taxon>
        <taxon>Vertebrata</taxon>
        <taxon>Euteleostomi</taxon>
        <taxon>Actinopterygii</taxon>
        <taxon>Neopterygii</taxon>
        <taxon>Teleostei</taxon>
        <taxon>Neoteleostei</taxon>
        <taxon>Acanthomorphata</taxon>
        <taxon>Gobiaria</taxon>
        <taxon>Gobiiformes</taxon>
        <taxon>Gobioidei</taxon>
        <taxon>Gobiidae</taxon>
        <taxon>Gobiinae</taxon>
        <taxon>Knipowitschia</taxon>
    </lineage>
</organism>
<dbReference type="InterPro" id="IPR037064">
    <property type="entry name" value="Formiminotransferase_N_sf"/>
</dbReference>
<sequence length="175" mass="18928">MLHSHYFTTKIYISIPHVDHGVTASKERMASTSVGRRLVACLLNISEARRKDLVETVAKAALYDPKGVRREGTTVLNIFNDHDYNRSVITIVSAIDSIREAVLSACEKACSLIDMRAHSGGHPCLGAVDLIPLYPLGEDVLPQDCASEARGVWYHGVPVSLGLCVLSAGVGLEES</sequence>
<dbReference type="PANTHER" id="PTHR12234:SF1">
    <property type="entry name" value="FORMIMINOTRANSFERASE N-TERMINAL SUBDOMAIN-CONTAINING PROTEIN"/>
    <property type="match status" value="1"/>
</dbReference>
<dbReference type="PANTHER" id="PTHR12234">
    <property type="entry name" value="FORMIMINOTRANSFERASE-CYCLODEAMINASE"/>
    <property type="match status" value="1"/>
</dbReference>
<accession>A0AAV2JYD7</accession>
<dbReference type="Pfam" id="PF07837">
    <property type="entry name" value="FTCD_N"/>
    <property type="match status" value="1"/>
</dbReference>
<dbReference type="AlphaFoldDB" id="A0AAV2JYD7"/>
<name>A0AAV2JYD7_KNICA</name>
<dbReference type="GO" id="GO:0005542">
    <property type="term" value="F:folic acid binding"/>
    <property type="evidence" value="ECO:0007669"/>
    <property type="project" value="InterPro"/>
</dbReference>
<dbReference type="Gene3D" id="3.30.990.10">
    <property type="entry name" value="Formiminotransferase, N-terminal subdomain"/>
    <property type="match status" value="1"/>
</dbReference>
<keyword evidence="3" id="KW-1185">Reference proteome</keyword>
<dbReference type="SUPFAM" id="SSF55116">
    <property type="entry name" value="Formiminotransferase domain of formiminotransferase-cyclodeaminase"/>
    <property type="match status" value="1"/>
</dbReference>
<reference evidence="2 3" key="1">
    <citation type="submission" date="2024-04" db="EMBL/GenBank/DDBJ databases">
        <authorList>
            <person name="Waldvogel A.-M."/>
            <person name="Schoenle A."/>
        </authorList>
    </citation>
    <scope>NUCLEOTIDE SEQUENCE [LARGE SCALE GENOMIC DNA]</scope>
</reference>
<dbReference type="SMART" id="SM01222">
    <property type="entry name" value="FTCD_N"/>
    <property type="match status" value="1"/>
</dbReference>
<dbReference type="InterPro" id="IPR051623">
    <property type="entry name" value="FTCD"/>
</dbReference>
<feature type="domain" description="Formiminotransferase N-terminal subdomain" evidence="1">
    <location>
        <begin position="37"/>
        <end position="170"/>
    </location>
</feature>
<dbReference type="GO" id="GO:0016740">
    <property type="term" value="F:transferase activity"/>
    <property type="evidence" value="ECO:0007669"/>
    <property type="project" value="InterPro"/>
</dbReference>
<gene>
    <name evidence="2" type="ORF">KC01_LOCUS13215</name>
</gene>
<evidence type="ECO:0000313" key="3">
    <source>
        <dbReference type="Proteomes" id="UP001497482"/>
    </source>
</evidence>
<dbReference type="InterPro" id="IPR022384">
    <property type="entry name" value="FormiminoTrfase_cat_dom_sf"/>
</dbReference>
<dbReference type="InterPro" id="IPR012886">
    <property type="entry name" value="Formiminotransferase_N"/>
</dbReference>
<evidence type="ECO:0000259" key="1">
    <source>
        <dbReference type="SMART" id="SM01222"/>
    </source>
</evidence>
<dbReference type="Proteomes" id="UP001497482">
    <property type="component" value="Chromosome 15"/>
</dbReference>
<evidence type="ECO:0000313" key="2">
    <source>
        <dbReference type="EMBL" id="CAL1582646.1"/>
    </source>
</evidence>